<sequence length="220" mass="23533">MLSLKKLFPSRTAHRAHYYSLGQPGPRIRHVWLCLHGHQQPVQALAAQLVNLDTPERLLILPQALAPDSAAVDQALWFRPGSLGPDLALVRAYLDELVTSVLVECPAGTPLTVLGYGEGAAAAVTWLAGNRFPYERLLLYAAVFPPQLSRTRLFADLPRSPVVVIATSAAEFTPEAHGEGLLLDLRAAGLPVRLSQVESGPLTLAALGAGRESGGLRTSL</sequence>
<organism evidence="1 2">
    <name type="scientific">Hymenobacter montanus</name>
    <dbReference type="NCBI Taxonomy" id="2771359"/>
    <lineage>
        <taxon>Bacteria</taxon>
        <taxon>Pseudomonadati</taxon>
        <taxon>Bacteroidota</taxon>
        <taxon>Cytophagia</taxon>
        <taxon>Cytophagales</taxon>
        <taxon>Hymenobacteraceae</taxon>
        <taxon>Hymenobacter</taxon>
    </lineage>
</organism>
<dbReference type="Gene3D" id="3.40.50.1820">
    <property type="entry name" value="alpha/beta hydrolase"/>
    <property type="match status" value="1"/>
</dbReference>
<dbReference type="EMBL" id="JACXAD010000019">
    <property type="protein sequence ID" value="MBD2769443.1"/>
    <property type="molecule type" value="Genomic_DNA"/>
</dbReference>
<dbReference type="Proteomes" id="UP000612233">
    <property type="component" value="Unassembled WGS sequence"/>
</dbReference>
<evidence type="ECO:0008006" key="3">
    <source>
        <dbReference type="Google" id="ProtNLM"/>
    </source>
</evidence>
<name>A0A927BG48_9BACT</name>
<dbReference type="InterPro" id="IPR029058">
    <property type="entry name" value="AB_hydrolase_fold"/>
</dbReference>
<comment type="caution">
    <text evidence="1">The sequence shown here is derived from an EMBL/GenBank/DDBJ whole genome shotgun (WGS) entry which is preliminary data.</text>
</comment>
<gene>
    <name evidence="1" type="ORF">IC235_16255</name>
</gene>
<dbReference type="SUPFAM" id="SSF53474">
    <property type="entry name" value="alpha/beta-Hydrolases"/>
    <property type="match status" value="1"/>
</dbReference>
<evidence type="ECO:0000313" key="1">
    <source>
        <dbReference type="EMBL" id="MBD2769443.1"/>
    </source>
</evidence>
<accession>A0A927BG48</accession>
<proteinExistence type="predicted"/>
<reference evidence="1" key="1">
    <citation type="submission" date="2020-09" db="EMBL/GenBank/DDBJ databases">
        <authorList>
            <person name="Kim M.K."/>
        </authorList>
    </citation>
    <scope>NUCLEOTIDE SEQUENCE</scope>
    <source>
        <strain evidence="1">BT664</strain>
    </source>
</reference>
<evidence type="ECO:0000313" key="2">
    <source>
        <dbReference type="Proteomes" id="UP000612233"/>
    </source>
</evidence>
<keyword evidence="2" id="KW-1185">Reference proteome</keyword>
<protein>
    <recommendedName>
        <fullName evidence="3">Phospholipase</fullName>
    </recommendedName>
</protein>
<dbReference type="AlphaFoldDB" id="A0A927BG48"/>
<dbReference type="RefSeq" id="WP_191006252.1">
    <property type="nucleotide sequence ID" value="NZ_JACXAD010000019.1"/>
</dbReference>